<protein>
    <submittedName>
        <fullName evidence="1">Uncharacterized protein</fullName>
    </submittedName>
</protein>
<proteinExistence type="predicted"/>
<reference evidence="1 2" key="1">
    <citation type="submission" date="2016-01" db="EMBL/GenBank/DDBJ databases">
        <authorList>
            <person name="Mitreva M."/>
            <person name="Pepin K.H."/>
            <person name="Mihindukulasuriya K.A."/>
            <person name="Fulton R."/>
            <person name="Fronick C."/>
            <person name="O'Laughlin M."/>
            <person name="Miner T."/>
            <person name="Herter B."/>
            <person name="Rosa B.A."/>
            <person name="Cordes M."/>
            <person name="Tomlinson C."/>
            <person name="Wollam A."/>
            <person name="Palsikar V.B."/>
            <person name="Mardis E.R."/>
            <person name="Wilson R.K."/>
        </authorList>
    </citation>
    <scope>NUCLEOTIDE SEQUENCE [LARGE SCALE GENOMIC DNA]</scope>
    <source>
        <strain evidence="1 2">DNF00696</strain>
    </source>
</reference>
<accession>A0AB34WYA2</accession>
<dbReference type="EMBL" id="LSDN01000016">
    <property type="protein sequence ID" value="KXB80298.1"/>
    <property type="molecule type" value="Genomic_DNA"/>
</dbReference>
<gene>
    <name evidence="1" type="ORF">HMPREF1862_01287</name>
</gene>
<sequence length="62" mass="7101">MVFQLPALERRGGIVIKTTRTIDNNMLNPSASPCFRLADLQLVTNFTFKLFRARFYGHRSIG</sequence>
<organism evidence="1 2">
    <name type="scientific">Varibaculum cambriense</name>
    <dbReference type="NCBI Taxonomy" id="184870"/>
    <lineage>
        <taxon>Bacteria</taxon>
        <taxon>Bacillati</taxon>
        <taxon>Actinomycetota</taxon>
        <taxon>Actinomycetes</taxon>
        <taxon>Actinomycetales</taxon>
        <taxon>Actinomycetaceae</taxon>
        <taxon>Varibaculum</taxon>
    </lineage>
</organism>
<evidence type="ECO:0000313" key="1">
    <source>
        <dbReference type="EMBL" id="KXB80298.1"/>
    </source>
</evidence>
<comment type="caution">
    <text evidence="1">The sequence shown here is derived from an EMBL/GenBank/DDBJ whole genome shotgun (WGS) entry which is preliminary data.</text>
</comment>
<dbReference type="AlphaFoldDB" id="A0AB34WYA2"/>
<dbReference type="Proteomes" id="UP000070572">
    <property type="component" value="Unassembled WGS sequence"/>
</dbReference>
<name>A0AB34WYA2_9ACTO</name>
<evidence type="ECO:0000313" key="2">
    <source>
        <dbReference type="Proteomes" id="UP000070572"/>
    </source>
</evidence>